<dbReference type="InterPro" id="IPR001810">
    <property type="entry name" value="F-box_dom"/>
</dbReference>
<sequence length="556" mass="66338">MPCVQFLLDQFPVELIFNVFTYLTANEIIHSFYNFSRYLRQCIRSYEQYKINFKSVGKYEFDQICKILRPDQIMALTLSDDEETPGQMALFFTRFPTFEQSFTRLEYLRIRNFEEFPDLSQMERLHTLTIDIIRRPSYSFQYVQIQQYDSKFAKIFCLRTLHTLIINKESSNIGFTFKTLPIAENLQEFKMDLRSIDNLPFILKRIPNIQKLTISLNISSYDNDFTTKFDIPHSLTHLTIKVSYGHRHEIKQIIESCSMLIYLNIHIDRNQVDILQWIDSDWWQSVIDEFLPQLKIFHLRVDFNTSPNLPGITARLEKFQTPYWTNNAQRHRSFTIGVMPFDMLSNDFKQEIISNKSISINLPYNELSILPQNRISNVEILELEHATSTSECYTMSDLFEVERYINNLSTLVHLKLDVTCTITPSILSQLVNIAPHLTRLTISSFDNHLHPMMNFEYPQIRWLDMKCEYLPRKVREKFCSSFSCLEHLLNCYVYNEEDFEVLIENLKHLQNITVHIHSYYFDSSDEFDQWLKKHTDLKNFTFKLINERQMQLWIAH</sequence>
<dbReference type="PROSITE" id="PS50181">
    <property type="entry name" value="FBOX"/>
    <property type="match status" value="1"/>
</dbReference>
<dbReference type="InterPro" id="IPR032675">
    <property type="entry name" value="LRR_dom_sf"/>
</dbReference>
<dbReference type="EMBL" id="CAJNOI010000021">
    <property type="protein sequence ID" value="CAF0839645.1"/>
    <property type="molecule type" value="Genomic_DNA"/>
</dbReference>
<reference evidence="2" key="1">
    <citation type="submission" date="2021-02" db="EMBL/GenBank/DDBJ databases">
        <authorList>
            <person name="Nowell W R."/>
        </authorList>
    </citation>
    <scope>NUCLEOTIDE SEQUENCE</scope>
</reference>
<dbReference type="AlphaFoldDB" id="A0A813V880"/>
<dbReference type="Proteomes" id="UP000663832">
    <property type="component" value="Unassembled WGS sequence"/>
</dbReference>
<name>A0A813V880_9BILA</name>
<dbReference type="EMBL" id="CAJNOM010000139">
    <property type="protein sequence ID" value="CAF1124631.1"/>
    <property type="molecule type" value="Genomic_DNA"/>
</dbReference>
<dbReference type="Proteomes" id="UP000663877">
    <property type="component" value="Unassembled WGS sequence"/>
</dbReference>
<evidence type="ECO:0000313" key="3">
    <source>
        <dbReference type="EMBL" id="CAF1124631.1"/>
    </source>
</evidence>
<evidence type="ECO:0000313" key="5">
    <source>
        <dbReference type="Proteomes" id="UP000663877"/>
    </source>
</evidence>
<dbReference type="Gene3D" id="3.80.10.10">
    <property type="entry name" value="Ribonuclease Inhibitor"/>
    <property type="match status" value="2"/>
</dbReference>
<keyword evidence="4" id="KW-1185">Reference proteome</keyword>
<gene>
    <name evidence="2" type="ORF">BJG266_LOCUS7243</name>
    <name evidence="3" type="ORF">QVE165_LOCUS21590</name>
</gene>
<evidence type="ECO:0000259" key="1">
    <source>
        <dbReference type="PROSITE" id="PS50181"/>
    </source>
</evidence>
<proteinExistence type="predicted"/>
<organism evidence="2 5">
    <name type="scientific">Adineta steineri</name>
    <dbReference type="NCBI Taxonomy" id="433720"/>
    <lineage>
        <taxon>Eukaryota</taxon>
        <taxon>Metazoa</taxon>
        <taxon>Spiralia</taxon>
        <taxon>Gnathifera</taxon>
        <taxon>Rotifera</taxon>
        <taxon>Eurotatoria</taxon>
        <taxon>Bdelloidea</taxon>
        <taxon>Adinetida</taxon>
        <taxon>Adinetidae</taxon>
        <taxon>Adineta</taxon>
    </lineage>
</organism>
<feature type="domain" description="F-box" evidence="1">
    <location>
        <begin position="5"/>
        <end position="56"/>
    </location>
</feature>
<evidence type="ECO:0000313" key="4">
    <source>
        <dbReference type="Proteomes" id="UP000663832"/>
    </source>
</evidence>
<protein>
    <recommendedName>
        <fullName evidence="1">F-box domain-containing protein</fullName>
    </recommendedName>
</protein>
<dbReference type="OrthoDB" id="9973063at2759"/>
<evidence type="ECO:0000313" key="2">
    <source>
        <dbReference type="EMBL" id="CAF0839645.1"/>
    </source>
</evidence>
<dbReference type="SUPFAM" id="SSF52047">
    <property type="entry name" value="RNI-like"/>
    <property type="match status" value="2"/>
</dbReference>
<comment type="caution">
    <text evidence="2">The sequence shown here is derived from an EMBL/GenBank/DDBJ whole genome shotgun (WGS) entry which is preliminary data.</text>
</comment>
<accession>A0A813V880</accession>